<sequence length="319" mass="35989">MGGITSLNGNVELKTTANKTKKKSLLKIIGIILGGLVLLWGILYFFPVPKISEHPYFENDRPLVIAHQGGEHLAPSSTLEAFRNAADLGVDVIEFDVHITKDGHLVAIHDPTVDRTTNGEGIVNDMTLAEVQSLDAATYFTDINGENRYHDQDVYIPTVEEIFDEIPNMRWNIEIKDSNYPELYLPIAEKLWSLIQQYDLEEHVLIASFDQEIMDMVKEISNEEALVSGGRKEVTKFVAFHKFLLNGLYWPTVEAVQIPTQEGSFDLMDPKLIKGAERIGLDVHYWTINEQNLMTDLIELGADGIITDRPDLLIDLLEK</sequence>
<dbReference type="PROSITE" id="PS51704">
    <property type="entry name" value="GP_PDE"/>
    <property type="match status" value="1"/>
</dbReference>
<protein>
    <submittedName>
        <fullName evidence="3">Glycerophosphodiester phosphodiesterase</fullName>
    </submittedName>
</protein>
<proteinExistence type="predicted"/>
<dbReference type="Gene3D" id="3.20.20.190">
    <property type="entry name" value="Phosphatidylinositol (PI) phosphodiesterase"/>
    <property type="match status" value="1"/>
</dbReference>
<reference evidence="3 4" key="1">
    <citation type="submission" date="2019-11" db="EMBL/GenBank/DDBJ databases">
        <authorList>
            <person name="Li X."/>
        </authorList>
    </citation>
    <scope>NUCLEOTIDE SEQUENCE [LARGE SCALE GENOMIC DNA]</scope>
    <source>
        <strain evidence="3 4">L9</strain>
    </source>
</reference>
<dbReference type="Pfam" id="PF03009">
    <property type="entry name" value="GDPD"/>
    <property type="match status" value="1"/>
</dbReference>
<dbReference type="AlphaFoldDB" id="A0A6N8FKL9"/>
<accession>A0A6N8FKL9</accession>
<dbReference type="SUPFAM" id="SSF51695">
    <property type="entry name" value="PLC-like phosphodiesterases"/>
    <property type="match status" value="1"/>
</dbReference>
<dbReference type="InterPro" id="IPR017946">
    <property type="entry name" value="PLC-like_Pdiesterase_TIM-brl"/>
</dbReference>
<evidence type="ECO:0000256" key="1">
    <source>
        <dbReference type="SAM" id="Phobius"/>
    </source>
</evidence>
<keyword evidence="1" id="KW-0812">Transmembrane</keyword>
<organism evidence="3 4">
    <name type="scientific">Ornithinibacillus caprae</name>
    <dbReference type="NCBI Taxonomy" id="2678566"/>
    <lineage>
        <taxon>Bacteria</taxon>
        <taxon>Bacillati</taxon>
        <taxon>Bacillota</taxon>
        <taxon>Bacilli</taxon>
        <taxon>Bacillales</taxon>
        <taxon>Bacillaceae</taxon>
        <taxon>Ornithinibacillus</taxon>
    </lineage>
</organism>
<dbReference type="GO" id="GO:0008081">
    <property type="term" value="F:phosphoric diester hydrolase activity"/>
    <property type="evidence" value="ECO:0007669"/>
    <property type="project" value="InterPro"/>
</dbReference>
<dbReference type="EMBL" id="WOCA01000007">
    <property type="protein sequence ID" value="MUK88864.1"/>
    <property type="molecule type" value="Genomic_DNA"/>
</dbReference>
<keyword evidence="1" id="KW-0472">Membrane</keyword>
<dbReference type="InterPro" id="IPR030395">
    <property type="entry name" value="GP_PDE_dom"/>
</dbReference>
<dbReference type="GO" id="GO:0006629">
    <property type="term" value="P:lipid metabolic process"/>
    <property type="evidence" value="ECO:0007669"/>
    <property type="project" value="InterPro"/>
</dbReference>
<dbReference type="Proteomes" id="UP000469125">
    <property type="component" value="Unassembled WGS sequence"/>
</dbReference>
<evidence type="ECO:0000313" key="3">
    <source>
        <dbReference type="EMBL" id="MUK88864.1"/>
    </source>
</evidence>
<gene>
    <name evidence="3" type="ORF">GMD78_10715</name>
</gene>
<keyword evidence="1" id="KW-1133">Transmembrane helix</keyword>
<dbReference type="PANTHER" id="PTHR46211">
    <property type="entry name" value="GLYCEROPHOSPHORYL DIESTER PHOSPHODIESTERASE"/>
    <property type="match status" value="1"/>
</dbReference>
<evidence type="ECO:0000259" key="2">
    <source>
        <dbReference type="PROSITE" id="PS51704"/>
    </source>
</evidence>
<dbReference type="CDD" id="cd08561">
    <property type="entry name" value="GDPD_cytoplasmic_ScUgpQ2_like"/>
    <property type="match status" value="1"/>
</dbReference>
<comment type="caution">
    <text evidence="3">The sequence shown here is derived from an EMBL/GenBank/DDBJ whole genome shotgun (WGS) entry which is preliminary data.</text>
</comment>
<dbReference type="PANTHER" id="PTHR46211:SF1">
    <property type="entry name" value="GLYCEROPHOSPHODIESTER PHOSPHODIESTERASE, CYTOPLASMIC"/>
    <property type="match status" value="1"/>
</dbReference>
<name>A0A6N8FKL9_9BACI</name>
<feature type="domain" description="GP-PDE" evidence="2">
    <location>
        <begin position="62"/>
        <end position="317"/>
    </location>
</feature>
<evidence type="ECO:0000313" key="4">
    <source>
        <dbReference type="Proteomes" id="UP000469125"/>
    </source>
</evidence>
<dbReference type="PROSITE" id="PS50007">
    <property type="entry name" value="PIPLC_X_DOMAIN"/>
    <property type="match status" value="1"/>
</dbReference>
<keyword evidence="4" id="KW-1185">Reference proteome</keyword>
<feature type="transmembrane region" description="Helical" evidence="1">
    <location>
        <begin position="24"/>
        <end position="46"/>
    </location>
</feature>